<evidence type="ECO:0000313" key="3">
    <source>
        <dbReference type="Proteomes" id="UP001497453"/>
    </source>
</evidence>
<organism evidence="2 3">
    <name type="scientific">Somion occarium</name>
    <dbReference type="NCBI Taxonomy" id="3059160"/>
    <lineage>
        <taxon>Eukaryota</taxon>
        <taxon>Fungi</taxon>
        <taxon>Dikarya</taxon>
        <taxon>Basidiomycota</taxon>
        <taxon>Agaricomycotina</taxon>
        <taxon>Agaricomycetes</taxon>
        <taxon>Polyporales</taxon>
        <taxon>Cerrenaceae</taxon>
        <taxon>Somion</taxon>
    </lineage>
</organism>
<dbReference type="CDD" id="cd20071">
    <property type="entry name" value="SET_SMYD"/>
    <property type="match status" value="1"/>
</dbReference>
<keyword evidence="3" id="KW-1185">Reference proteome</keyword>
<dbReference type="Proteomes" id="UP001497453">
    <property type="component" value="Chromosome 8"/>
</dbReference>
<dbReference type="Gene3D" id="2.170.270.10">
    <property type="entry name" value="SET domain"/>
    <property type="match status" value="1"/>
</dbReference>
<protein>
    <recommendedName>
        <fullName evidence="1">SET domain-containing protein</fullName>
    </recommendedName>
</protein>
<accession>A0ABP1E4D9</accession>
<evidence type="ECO:0000259" key="1">
    <source>
        <dbReference type="PROSITE" id="PS50280"/>
    </source>
</evidence>
<dbReference type="SUPFAM" id="SSF82199">
    <property type="entry name" value="SET domain"/>
    <property type="match status" value="1"/>
</dbReference>
<sequence length="414" mass="47580">MTACSVPLRIRTNAFSGRSYYSSYALPARTTVLDIDTPYAYTIYKHFRTEVCSECFNYQSGRRGFLTCREYGENAGLLFCDAICMDRWIEREGMELVELLTRLEVRRLKKKGKEREDLRKQVSDEEIEETWSKVAKIERNRKQTRKWSQLFLDDFEADIARYVLMALYHHSLEVGQRKEAHFPSSHGVLDLSPEAKDDAKFGEGSCSWSDFASLQSNGTIQIKLFPELLDNHIRIYQVLKGLFGLHSKPTTANAFRMNVNGDIQQLAEQDVCQMSTTHPDTAMLSSSQRLAQVITIKNVRTALGVDPGNSFGIWETPLIDESECLGFAVYPIPSFFNHHCSPNVRKERAGCQLRFVTTRPVEAGEELCISYGHVENMGWQERQKTLWDGWYFECMCSRCLANKEKIENRCNGYP</sequence>
<name>A0ABP1E4D9_9APHY</name>
<dbReference type="PANTHER" id="PTHR12197:SF294">
    <property type="entry name" value="POTENTIAL PROTEIN LYSINE METHYLTRANSFERASE SET6"/>
    <property type="match status" value="1"/>
</dbReference>
<dbReference type="Pfam" id="PF00856">
    <property type="entry name" value="SET"/>
    <property type="match status" value="1"/>
</dbReference>
<proteinExistence type="predicted"/>
<gene>
    <name evidence="2" type="ORF">GFSPODELE1_LOCUS9935</name>
</gene>
<reference evidence="3" key="1">
    <citation type="submission" date="2024-04" db="EMBL/GenBank/DDBJ databases">
        <authorList>
            <person name="Shaw F."/>
            <person name="Minotto A."/>
        </authorList>
    </citation>
    <scope>NUCLEOTIDE SEQUENCE [LARGE SCALE GENOMIC DNA]</scope>
</reference>
<dbReference type="PANTHER" id="PTHR12197">
    <property type="entry name" value="HISTONE-LYSINE N-METHYLTRANSFERASE SMYD"/>
    <property type="match status" value="1"/>
</dbReference>
<dbReference type="EMBL" id="OZ037951">
    <property type="protein sequence ID" value="CAL1714810.1"/>
    <property type="molecule type" value="Genomic_DNA"/>
</dbReference>
<evidence type="ECO:0000313" key="2">
    <source>
        <dbReference type="EMBL" id="CAL1714810.1"/>
    </source>
</evidence>
<dbReference type="PROSITE" id="PS50280">
    <property type="entry name" value="SET"/>
    <property type="match status" value="1"/>
</dbReference>
<dbReference type="InterPro" id="IPR046341">
    <property type="entry name" value="SET_dom_sf"/>
</dbReference>
<feature type="domain" description="SET" evidence="1">
    <location>
        <begin position="279"/>
        <end position="372"/>
    </location>
</feature>
<dbReference type="InterPro" id="IPR001214">
    <property type="entry name" value="SET_dom"/>
</dbReference>
<dbReference type="InterPro" id="IPR050869">
    <property type="entry name" value="H3K4_H4K5_MeTrfase"/>
</dbReference>